<accession>A0A9Q3XDQ3</accession>
<dbReference type="Proteomes" id="UP000824927">
    <property type="component" value="Unassembled WGS sequence"/>
</dbReference>
<evidence type="ECO:0000313" key="2">
    <source>
        <dbReference type="EMBL" id="MBY6218724.1"/>
    </source>
</evidence>
<gene>
    <name evidence="2" type="ORF">KUV31_10280</name>
</gene>
<comment type="caution">
    <text evidence="2">The sequence shown here is derived from an EMBL/GenBank/DDBJ whole genome shotgun (WGS) entry which is preliminary data.</text>
</comment>
<protein>
    <submittedName>
        <fullName evidence="2">Uncharacterized protein</fullName>
    </submittedName>
</protein>
<organism evidence="2 3">
    <name type="scientific">Qipengyuania aquimaris</name>
    <dbReference type="NCBI Taxonomy" id="255984"/>
    <lineage>
        <taxon>Bacteria</taxon>
        <taxon>Pseudomonadati</taxon>
        <taxon>Pseudomonadota</taxon>
        <taxon>Alphaproteobacteria</taxon>
        <taxon>Sphingomonadales</taxon>
        <taxon>Erythrobacteraceae</taxon>
        <taxon>Qipengyuania</taxon>
    </lineage>
</organism>
<feature type="region of interest" description="Disordered" evidence="1">
    <location>
        <begin position="1"/>
        <end position="35"/>
    </location>
</feature>
<feature type="region of interest" description="Disordered" evidence="1">
    <location>
        <begin position="238"/>
        <end position="267"/>
    </location>
</feature>
<evidence type="ECO:0000313" key="3">
    <source>
        <dbReference type="Proteomes" id="UP000824927"/>
    </source>
</evidence>
<dbReference type="EMBL" id="JAHVKP010000001">
    <property type="protein sequence ID" value="MBY6218724.1"/>
    <property type="molecule type" value="Genomic_DNA"/>
</dbReference>
<dbReference type="RefSeq" id="WP_222405444.1">
    <property type="nucleotide sequence ID" value="NZ_JAHVKP010000001.1"/>
</dbReference>
<sequence length="267" mass="29570">MTEDTTPADGRSEDLRVSVTSYGSRSPATDTAPPELQPYLEQVRKMDPVRDVRGNIEFTERSSGLKLKASALPPEQQSKITRALDSIPNLTVEERAKREHELVSQAATAKLGATRGLTGVHRDALPVHKEQAQIAMDVHALYQKRAVLQAQVDKVVDVRKVEDPVTGELSAEPVYWLSDHTRAKRQEAIDGLDRDIRLLVMDDGTPGVIGARRIAAAELESAKILLQRATQQSQEAEAQKLADQMVSDERVKQRAEQIAAQKRMQGR</sequence>
<evidence type="ECO:0000256" key="1">
    <source>
        <dbReference type="SAM" id="MobiDB-lite"/>
    </source>
</evidence>
<dbReference type="AlphaFoldDB" id="A0A9Q3XDQ3"/>
<reference evidence="2" key="1">
    <citation type="submission" date="2021-06" db="EMBL/GenBank/DDBJ databases">
        <title>50 bacteria genomes isolated from Dapeng, Shenzhen, China.</title>
        <authorList>
            <person name="Zheng W."/>
            <person name="Yu S."/>
            <person name="Huang Y."/>
        </authorList>
    </citation>
    <scope>NUCLEOTIDE SEQUENCE</scope>
    <source>
        <strain evidence="2">DP4N28-2</strain>
    </source>
</reference>
<feature type="compositionally biased region" description="Polar residues" evidence="1">
    <location>
        <begin position="18"/>
        <end position="29"/>
    </location>
</feature>
<proteinExistence type="predicted"/>
<name>A0A9Q3XDQ3_9SPHN</name>